<evidence type="ECO:0000256" key="1">
    <source>
        <dbReference type="ARBA" id="ARBA00001974"/>
    </source>
</evidence>
<comment type="similarity">
    <text evidence="4">Belongs to the flavin monoamine oxidase family.</text>
</comment>
<dbReference type="Gene3D" id="3.90.660.10">
    <property type="match status" value="1"/>
</dbReference>
<protein>
    <recommendedName>
        <fullName evidence="4">Amine oxidase</fullName>
        <ecNumber evidence="4">1.4.3.-</ecNumber>
    </recommendedName>
</protein>
<dbReference type="EC" id="1.4.3.-" evidence="4"/>
<comment type="caution">
    <text evidence="6">The sequence shown here is derived from an EMBL/GenBank/DDBJ whole genome shotgun (WGS) entry which is preliminary data.</text>
</comment>
<keyword evidence="4" id="KW-0285">Flavoprotein</keyword>
<dbReference type="PANTHER" id="PTHR10742:SF416">
    <property type="entry name" value="SPERMINE OXIDASE"/>
    <property type="match status" value="1"/>
</dbReference>
<name>A0AAW1CY05_9HEMI</name>
<feature type="domain" description="Amine oxidase" evidence="5">
    <location>
        <begin position="280"/>
        <end position="527"/>
    </location>
</feature>
<evidence type="ECO:0000256" key="3">
    <source>
        <dbReference type="PIRSR" id="PIRSR601613-1"/>
    </source>
</evidence>
<feature type="binding site" evidence="3">
    <location>
        <position position="293"/>
    </location>
    <ligand>
        <name>FAD</name>
        <dbReference type="ChEBI" id="CHEBI:57692"/>
    </ligand>
</feature>
<dbReference type="Gene3D" id="3.50.50.60">
    <property type="entry name" value="FAD/NAD(P)-binding domain"/>
    <property type="match status" value="1"/>
</dbReference>
<feature type="domain" description="Amine oxidase" evidence="5">
    <location>
        <begin position="83"/>
        <end position="229"/>
    </location>
</feature>
<sequence length="555" mass="62386">MKTLENLRNCKEFIESVLMRSTKCFSDGAHACSQTEAKPVIGKPTMKCERQRPCDCLNIAETFCPCPEICKELPKVVIIGAGISGLTAAKYLMNWGFRNVTILEASNRLGGRICTKWMCDAAIELGADRIHGASITNPLFTLAMQEDLFRETGVQRVDNYNYDYLTTDGRFVSEHETEDMVFNQLLKNLNTLLKRGCSSPEISLLHYLSLNTDQTLLQIPSNMRYEAERILFGMIQSLKPEFGADLNDINAVDYAKIPKIEGVDIIMPAGFVNLLAPAIRTIPEECMHCNKCVEKIMWNADSNPRIQIRCSDDSHYDADFAIITIPLGALKRTYNSLFTPTLEQSKINAIKNLGFGQTNKIFFEYVKPWWASGKCQFRMACSKNDSAKWPKWIKGISTISQVPGSKHVISIPLGGEEAKLIEEMSLEEIAIDFTNFLRALLHNNAIQYPNNVCISRWSNNPNFYGARTYIKLGSSIDQIRNISDVGMIESLLDIPPLLFAGEHTHPNYFGTVHGALISGYREAKRILDYTKAKISSGLYTVKSEETWSQEEEACA</sequence>
<dbReference type="PRINTS" id="PR00757">
    <property type="entry name" value="AMINEOXDASEF"/>
</dbReference>
<evidence type="ECO:0000256" key="4">
    <source>
        <dbReference type="RuleBase" id="RU362067"/>
    </source>
</evidence>
<dbReference type="Pfam" id="PF01593">
    <property type="entry name" value="Amino_oxidase"/>
    <property type="match status" value="2"/>
</dbReference>
<evidence type="ECO:0000313" key="7">
    <source>
        <dbReference type="Proteomes" id="UP001461498"/>
    </source>
</evidence>
<keyword evidence="2 4" id="KW-0560">Oxidoreductase</keyword>
<dbReference type="GO" id="GO:0008131">
    <property type="term" value="F:primary methylamine oxidase activity"/>
    <property type="evidence" value="ECO:0007669"/>
    <property type="project" value="UniProtKB-ARBA"/>
</dbReference>
<dbReference type="EMBL" id="JAPXFL010000009">
    <property type="protein sequence ID" value="KAK9501477.1"/>
    <property type="molecule type" value="Genomic_DNA"/>
</dbReference>
<dbReference type="AlphaFoldDB" id="A0AAW1CY05"/>
<dbReference type="Proteomes" id="UP001461498">
    <property type="component" value="Unassembled WGS sequence"/>
</dbReference>
<dbReference type="InterPro" id="IPR002937">
    <property type="entry name" value="Amino_oxidase"/>
</dbReference>
<keyword evidence="7" id="KW-1185">Reference proteome</keyword>
<dbReference type="InterPro" id="IPR036188">
    <property type="entry name" value="FAD/NAD-bd_sf"/>
</dbReference>
<organism evidence="6 7">
    <name type="scientific">Rhynocoris fuscipes</name>
    <dbReference type="NCBI Taxonomy" id="488301"/>
    <lineage>
        <taxon>Eukaryota</taxon>
        <taxon>Metazoa</taxon>
        <taxon>Ecdysozoa</taxon>
        <taxon>Arthropoda</taxon>
        <taxon>Hexapoda</taxon>
        <taxon>Insecta</taxon>
        <taxon>Pterygota</taxon>
        <taxon>Neoptera</taxon>
        <taxon>Paraneoptera</taxon>
        <taxon>Hemiptera</taxon>
        <taxon>Heteroptera</taxon>
        <taxon>Panheteroptera</taxon>
        <taxon>Cimicomorpha</taxon>
        <taxon>Reduviidae</taxon>
        <taxon>Harpactorinae</taxon>
        <taxon>Harpactorini</taxon>
        <taxon>Rhynocoris</taxon>
    </lineage>
</organism>
<gene>
    <name evidence="6" type="ORF">O3M35_012192</name>
</gene>
<evidence type="ECO:0000256" key="2">
    <source>
        <dbReference type="ARBA" id="ARBA00023002"/>
    </source>
</evidence>
<evidence type="ECO:0000313" key="6">
    <source>
        <dbReference type="EMBL" id="KAK9501477.1"/>
    </source>
</evidence>
<dbReference type="PANTHER" id="PTHR10742">
    <property type="entry name" value="FLAVIN MONOAMINE OXIDASE"/>
    <property type="match status" value="1"/>
</dbReference>
<dbReference type="SUPFAM" id="SSF51905">
    <property type="entry name" value="FAD/NAD(P)-binding domain"/>
    <property type="match status" value="1"/>
</dbReference>
<accession>A0AAW1CY05</accession>
<evidence type="ECO:0000259" key="5">
    <source>
        <dbReference type="Pfam" id="PF01593"/>
    </source>
</evidence>
<keyword evidence="4" id="KW-0274">FAD</keyword>
<feature type="binding site" evidence="3">
    <location>
        <begin position="126"/>
        <end position="129"/>
    </location>
    <ligand>
        <name>FAD</name>
        <dbReference type="ChEBI" id="CHEBI:57692"/>
    </ligand>
</feature>
<comment type="cofactor">
    <cofactor evidence="1 4">
        <name>FAD</name>
        <dbReference type="ChEBI" id="CHEBI:57692"/>
    </cofactor>
</comment>
<dbReference type="InterPro" id="IPR050281">
    <property type="entry name" value="Flavin_monoamine_oxidase"/>
</dbReference>
<feature type="binding site" evidence="3">
    <location>
        <begin position="104"/>
        <end position="105"/>
    </location>
    <ligand>
        <name>FAD</name>
        <dbReference type="ChEBI" id="CHEBI:57692"/>
    </ligand>
</feature>
<feature type="binding site" evidence="3">
    <location>
        <position position="84"/>
    </location>
    <ligand>
        <name>FAD</name>
        <dbReference type="ChEBI" id="CHEBI:57692"/>
    </ligand>
</feature>
<feature type="binding site" evidence="3">
    <location>
        <position position="129"/>
    </location>
    <ligand>
        <name>substrate</name>
    </ligand>
</feature>
<reference evidence="6 7" key="1">
    <citation type="submission" date="2022-12" db="EMBL/GenBank/DDBJ databases">
        <title>Chromosome-level genome assembly of true bugs.</title>
        <authorList>
            <person name="Ma L."/>
            <person name="Li H."/>
        </authorList>
    </citation>
    <scope>NUCLEOTIDE SEQUENCE [LARGE SCALE GENOMIC DNA]</scope>
    <source>
        <strain evidence="6">Lab_2022b</strain>
    </source>
</reference>
<proteinExistence type="inferred from homology"/>
<dbReference type="InterPro" id="IPR001613">
    <property type="entry name" value="Flavin_amine_oxidase"/>
</dbReference>
<dbReference type="SUPFAM" id="SSF54373">
    <property type="entry name" value="FAD-linked reductases, C-terminal domain"/>
    <property type="match status" value="1"/>
</dbReference>
<dbReference type="GO" id="GO:0046592">
    <property type="term" value="F:polyamine oxidase activity"/>
    <property type="evidence" value="ECO:0007669"/>
    <property type="project" value="TreeGrafter"/>
</dbReference>